<accession>A0A6M6A9G7</accession>
<proteinExistence type="predicted"/>
<reference evidence="1 2" key="1">
    <citation type="submission" date="2019-09" db="EMBL/GenBank/DDBJ databases">
        <title>Whole-Genome Sequence of Orf Virus Derived from Cell Culture Infected with Contagious Ecthyma Vaccine.</title>
        <authorList>
            <person name="Heare D."/>
            <person name="Little S.V."/>
            <person name="Konganti K."/>
            <person name="Hillhouse A."/>
            <person name="Lawhon S.D."/>
        </authorList>
    </citation>
    <scope>NUCLEOTIDE SEQUENCE [LARGE SCALE GENOMIC DNA]</scope>
    <source>
        <strain evidence="1 2">TVL</strain>
    </source>
</reference>
<dbReference type="EMBL" id="MN454854">
    <property type="protein sequence ID" value="QJX15450.1"/>
    <property type="molecule type" value="Genomic_DNA"/>
</dbReference>
<organism evidence="1 2">
    <name type="scientific">Orf virus</name>
    <name type="common">ORFV</name>
    <dbReference type="NCBI Taxonomy" id="10258"/>
    <lineage>
        <taxon>Viruses</taxon>
        <taxon>Varidnaviria</taxon>
        <taxon>Bamfordvirae</taxon>
        <taxon>Nucleocytoviricota</taxon>
        <taxon>Pokkesviricetes</taxon>
        <taxon>Chitovirales</taxon>
        <taxon>Poxviridae</taxon>
        <taxon>Chordopoxvirinae</taxon>
        <taxon>Parapoxvirus</taxon>
        <taxon>Parapoxvirus orf</taxon>
    </lineage>
</organism>
<gene>
    <name evidence="1" type="ORF">01orf_00023</name>
</gene>
<name>A0A6M6A9G7_ORFV</name>
<organismHost>
    <name type="scientific">Ovis aries</name>
    <name type="common">Sheep</name>
    <dbReference type="NCBI Taxonomy" id="9940"/>
</organismHost>
<organismHost>
    <name type="scientific">Homo sapiens</name>
    <name type="common">Human</name>
    <dbReference type="NCBI Taxonomy" id="9606"/>
</organismHost>
<evidence type="ECO:0000313" key="1">
    <source>
        <dbReference type="EMBL" id="QJX15450.1"/>
    </source>
</evidence>
<sequence>MKHYPMLIRTTDSTMSYPTSDRAAALVRCMIASGLDIWAIEREDLTLAALMGFTGTINSNFSQRHDYNLHRLASELSKFSSSCILIVTPDLTAPDLVCTMLQNTTEVVPAMLPHLHRHAYCVSNMLDIDCLFRLCSYNMYALRDFTMSRRGFEFVDHALRRISVHSPLCDLSRIPQSVTLCRTDEHLRQFFRNASVTEARAALSCREIGYEILLEVHDQHSIAPMNTGFRAVRNHRLVVETIPDFMEETAVDFTQFLHPSVLQHREVLDAVLDELRPHVACRSLYAYLTKMFKADYIVNRAGVIAYACFSEYAQELFDACQIYVSLPLSAFELDIIFEHAEVYVDTLEMRAAMYNVLETLRITDVSAYSNLWRVQPAGCMAVAMYVNPINDVLQQGMRLGLSIDATENLIELQSAFAENISEETIRVIVERNAVDMEWFTASNVDMVLPFIDEVLSVEDVLLPASSNPADSIFSREEVLSAYALKFRNHPMFFGAVTGSLLPAETKLAILRRATEGGVFPISLLDTHLFAFAYNWSPRLLYNYQPTIHPQVERVDSTRLLEDVVLRMEGKTRILVGPRARKYMFVTDMMAREGGLRSDGCTDHKLVLVESEGCVAVGLQYTQRKLAFASLTHRLREVGGDLMRLMQRGIVYRLVTWGAPSQIDILESGFVRAVYSVQFSALNWGDYATLDDDLIASGMAFARCNQPLVRARAVAHYLYTYVAYFVLMWFYNHREESLEEVLAALDQTLGHGLACRHFDLRTAAQQLSVVVTENALVAVRGNHRFTEADLFVDAIVAGGLEKLCEEAQNMQN</sequence>
<evidence type="ECO:0000313" key="2">
    <source>
        <dbReference type="Proteomes" id="UP000502189"/>
    </source>
</evidence>
<protein>
    <submittedName>
        <fullName evidence="1">Uncharacterized protein</fullName>
    </submittedName>
</protein>
<dbReference type="Proteomes" id="UP000502189">
    <property type="component" value="Genome"/>
</dbReference>
<organismHost>
    <name type="scientific">Capra hircus</name>
    <name type="common">Goat</name>
    <dbReference type="NCBI Taxonomy" id="9925"/>
</organismHost>